<accession>E1YE30</accession>
<name>E1YE30_9BACT</name>
<dbReference type="AlphaFoldDB" id="E1YE30"/>
<reference evidence="1" key="1">
    <citation type="journal article" date="2011" name="Environ. Microbiol.">
        <title>Genomic insights into the metabolic potential of the polycyclic aromatic hydrocarbon degrading sulfate-reducing Deltaproteobacterium N47.</title>
        <authorList>
            <person name="Bergmann F."/>
            <person name="Selesi D."/>
            <person name="Weinmaier T."/>
            <person name="Tischler P."/>
            <person name="Rattei T."/>
            <person name="Meckenstock R.U."/>
        </authorList>
    </citation>
    <scope>NUCLEOTIDE SEQUENCE</scope>
</reference>
<proteinExistence type="predicted"/>
<organism evidence="1">
    <name type="scientific">uncultured Desulfobacterium sp</name>
    <dbReference type="NCBI Taxonomy" id="201089"/>
    <lineage>
        <taxon>Bacteria</taxon>
        <taxon>Pseudomonadati</taxon>
        <taxon>Thermodesulfobacteriota</taxon>
        <taxon>Desulfobacteria</taxon>
        <taxon>Desulfobacterales</taxon>
        <taxon>Desulfobacteriaceae</taxon>
        <taxon>Desulfobacterium</taxon>
        <taxon>environmental samples</taxon>
    </lineage>
</organism>
<dbReference type="EMBL" id="FR695870">
    <property type="protein sequence ID" value="CBX28960.1"/>
    <property type="molecule type" value="Genomic_DNA"/>
</dbReference>
<gene>
    <name evidence="1" type="ORF">N47_B21060</name>
</gene>
<sequence length="52" mass="6191">MHKTIILSTCLFNFNDNNACNFLHFCIIITRKNYAAILKEKIILKMVIYNER</sequence>
<protein>
    <submittedName>
        <fullName evidence="1">Uncharacterized protein</fullName>
    </submittedName>
</protein>
<evidence type="ECO:0000313" key="1">
    <source>
        <dbReference type="EMBL" id="CBX28960.1"/>
    </source>
</evidence>